<dbReference type="EC" id="2.4.1.-" evidence="12"/>
<comment type="subcellular location">
    <subcellularLocation>
        <location evidence="1 12">Endoplasmic reticulum membrane</location>
        <topology evidence="1 12">Multi-pass membrane protein</topology>
    </subcellularLocation>
</comment>
<evidence type="ECO:0000256" key="1">
    <source>
        <dbReference type="ARBA" id="ARBA00004477"/>
    </source>
</evidence>
<evidence type="ECO:0000256" key="5">
    <source>
        <dbReference type="ARBA" id="ARBA00022679"/>
    </source>
</evidence>
<evidence type="ECO:0000256" key="9">
    <source>
        <dbReference type="ARBA" id="ARBA00023136"/>
    </source>
</evidence>
<evidence type="ECO:0000256" key="8">
    <source>
        <dbReference type="ARBA" id="ARBA00022989"/>
    </source>
</evidence>
<evidence type="ECO:0000256" key="2">
    <source>
        <dbReference type="ARBA" id="ARBA00004922"/>
    </source>
</evidence>
<feature type="transmembrane region" description="Helical" evidence="12">
    <location>
        <begin position="171"/>
        <end position="194"/>
    </location>
</feature>
<evidence type="ECO:0000256" key="12">
    <source>
        <dbReference type="RuleBase" id="RU363075"/>
    </source>
</evidence>
<evidence type="ECO:0000256" key="10">
    <source>
        <dbReference type="ARBA" id="ARBA00044721"/>
    </source>
</evidence>
<proteinExistence type="inferred from homology"/>
<dbReference type="Pfam" id="PF03901">
    <property type="entry name" value="Glyco_transf_22"/>
    <property type="match status" value="1"/>
</dbReference>
<feature type="transmembrane region" description="Helical" evidence="12">
    <location>
        <begin position="206"/>
        <end position="225"/>
    </location>
</feature>
<feature type="transmembrane region" description="Helical" evidence="12">
    <location>
        <begin position="258"/>
        <end position="285"/>
    </location>
</feature>
<dbReference type="EMBL" id="GEEE01015515">
    <property type="protein sequence ID" value="JAP47710.1"/>
    <property type="molecule type" value="Transcribed_RNA"/>
</dbReference>
<keyword evidence="4 12" id="KW-0328">Glycosyltransferase</keyword>
<comment type="function">
    <text evidence="10">Mannosyltransferase that operates in the biosynthetic pathway of dolichol-linked oligosaccharides, the glycan precursors employed in protein asparagine (N)-glycosylation. The assembly of dolichol-linked oligosaccharides begins on the cytosolic side of the endoplasmic reticulum membrane and finishes in its lumen. The sequential addition of sugars to dolichol pyrophosphate produces dolichol-linked oligosaccharides containing fourteen sugars, including two GlcNAcs, nine mannoses and three glucoses. Once assembled, the oligosaccharide is transferred from the lipid to nascent proteins by oligosaccharyltransferases. In the lumen of the endoplasmic reticulum, adds the eighth mannose residue in an alpha-1,6 linkage onto Man(7)GlcNAc(2)-PP-dolichol to produce Man(8)GlcNAc(2)-PP-dolichol.</text>
</comment>
<evidence type="ECO:0000256" key="4">
    <source>
        <dbReference type="ARBA" id="ARBA00022676"/>
    </source>
</evidence>
<dbReference type="GO" id="GO:0052917">
    <property type="term" value="F:dol-P-Man:Man(7)GlcNAc(2)-PP-Dol alpha-1,6-mannosyltransferase activity"/>
    <property type="evidence" value="ECO:0007669"/>
    <property type="project" value="UniProtKB-EC"/>
</dbReference>
<gene>
    <name evidence="13" type="primary">ALG12</name>
    <name evidence="13" type="ORF">TR86986</name>
</gene>
<dbReference type="AlphaFoldDB" id="A0A0X3NUC2"/>
<dbReference type="PANTHER" id="PTHR22760:SF1">
    <property type="entry name" value="DOL-P-MAN:MAN(7)GLCNAC(2)-PP-DOL ALPHA-1,6-MANNOSYLTRANSFERASE"/>
    <property type="match status" value="1"/>
</dbReference>
<reference evidence="13" key="1">
    <citation type="submission" date="2016-01" db="EMBL/GenBank/DDBJ databases">
        <title>Reference transcriptome for the parasite Schistocephalus solidus: insights into the molecular evolution of parasitism.</title>
        <authorList>
            <person name="Hebert F.O."/>
            <person name="Grambauer S."/>
            <person name="Barber I."/>
            <person name="Landry C.R."/>
            <person name="Aubin-Horth N."/>
        </authorList>
    </citation>
    <scope>NUCLEOTIDE SEQUENCE</scope>
</reference>
<comment type="catalytic activity">
    <reaction evidence="11">
        <text>an alpha-D-Man-(1-&gt;2)-alpha-D-Man-(1-&gt;2)-alpha-D-Man-(1-&gt;3)-[alpha-D-Man-(1-&gt;2)-alpha-D-Man-(1-&gt;3)-alpha-D-Man-(1-&gt;6)]-beta-D-Man-(1-&gt;4)-beta-D-GlcNAc-(1-&gt;4)-alpha-D-GlcNAc-diphospho-di-trans,poly-cis-dolichol + a di-trans,poly-cis-dolichyl beta-D-mannosyl phosphate = an alpha-D-Man-(1-&gt;2)-alpha-D-Man-(1-&gt;2)-alpha-D-Man-(1-&gt;3)-[alpha-D-Man-(1-&gt;2)-alpha-D-Man-(1-&gt;3)-[alpha-D-Man-(1-&gt;6)]-alpha-D-Man-(1-&gt;6)]-beta-D-Man-(1-&gt;4)-beta-D-GlcNAc-(1-&gt;4)-alpha-D-GlcNAc-diphospho-di-trans,poly-cis-dolichol + a di-trans,poly-cis-dolichyl phosphate + H(+)</text>
        <dbReference type="Rhea" id="RHEA:29535"/>
        <dbReference type="Rhea" id="RHEA-COMP:19498"/>
        <dbReference type="Rhea" id="RHEA-COMP:19501"/>
        <dbReference type="Rhea" id="RHEA-COMP:19518"/>
        <dbReference type="Rhea" id="RHEA-COMP:19519"/>
        <dbReference type="ChEBI" id="CHEBI:15378"/>
        <dbReference type="ChEBI" id="CHEBI:57683"/>
        <dbReference type="ChEBI" id="CHEBI:58211"/>
        <dbReference type="ChEBI" id="CHEBI:132517"/>
        <dbReference type="ChEBI" id="CHEBI:132519"/>
        <dbReference type="EC" id="2.4.1.260"/>
    </reaction>
    <physiologicalReaction direction="left-to-right" evidence="11">
        <dbReference type="Rhea" id="RHEA:29536"/>
    </physiologicalReaction>
</comment>
<feature type="transmembrane region" description="Helical" evidence="12">
    <location>
        <begin position="12"/>
        <end position="29"/>
    </location>
</feature>
<keyword evidence="5 13" id="KW-0808">Transferase</keyword>
<accession>A0A0X3NUC2</accession>
<keyword evidence="8 12" id="KW-1133">Transmembrane helix</keyword>
<dbReference type="GO" id="GO:0006487">
    <property type="term" value="P:protein N-linked glycosylation"/>
    <property type="evidence" value="ECO:0007669"/>
    <property type="project" value="TreeGrafter"/>
</dbReference>
<comment type="similarity">
    <text evidence="3 12">Belongs to the glycosyltransferase 22 family.</text>
</comment>
<protein>
    <recommendedName>
        <fullName evidence="12">Mannosyltransferase</fullName>
        <ecNumber evidence="12">2.4.1.-</ecNumber>
    </recommendedName>
</protein>
<evidence type="ECO:0000256" key="3">
    <source>
        <dbReference type="ARBA" id="ARBA00007063"/>
    </source>
</evidence>
<feature type="transmembrane region" description="Helical" evidence="12">
    <location>
        <begin position="94"/>
        <end position="111"/>
    </location>
</feature>
<sequence length="527" mass="59433">MAMLLKIGLSTHNLLVTLSFLIICFYVIICPHNKVEESFNTQAIHDIIYYAGNVSQYDHLVFPGAVPRTFLGPLALSLFTLPLSPFFSKTCVYTIARTCLGLFFLMGLSALANAARQHFGSSIGNRFLLITALQFHVMFYASRCLPNTFAFVLVLHSLAALLQGADLRFIFLSGLAILAFRAELILFYGPLLLFGLYFQLVKIRPALILAGLTTTFGAVCTSVFVDSFFWRRWLWPEGEVFYFNAIENKSSQWGTLPFYWYFLIGLPKALLCTTFLVILANLSILCDRRTRMRYPTTLLFGLELAAISFVLVYSFLPHKELRFVLYAVPIFNFMAAFSWESIESSISKRHASQKHKQVSSSSMKKGGQLSYFARRLVLIICYLHLLVNVALTLALLFCSAYNYPGGDAISQLNSWPQLAHKKDVHVFISNLAAQTGVNRFHEVHPTWIYNKTEGLEDDLAALANGPFTHLILETAKTSAVPGFTRLFEVQAFLGLIFDWSKPHLLERVGLKFAPTLSVYERSTFVTN</sequence>
<evidence type="ECO:0000313" key="13">
    <source>
        <dbReference type="EMBL" id="JAP43155.1"/>
    </source>
</evidence>
<dbReference type="InterPro" id="IPR005599">
    <property type="entry name" value="GPI_mannosylTrfase"/>
</dbReference>
<evidence type="ECO:0000256" key="11">
    <source>
        <dbReference type="ARBA" id="ARBA00048899"/>
    </source>
</evidence>
<dbReference type="EMBL" id="GEEE01020070">
    <property type="protein sequence ID" value="JAP43155.1"/>
    <property type="molecule type" value="Transcribed_RNA"/>
</dbReference>
<feature type="transmembrane region" description="Helical" evidence="12">
    <location>
        <begin position="372"/>
        <end position="397"/>
    </location>
</feature>
<keyword evidence="6 12" id="KW-0812">Transmembrane</keyword>
<evidence type="ECO:0000256" key="7">
    <source>
        <dbReference type="ARBA" id="ARBA00022824"/>
    </source>
</evidence>
<dbReference type="PANTHER" id="PTHR22760">
    <property type="entry name" value="GLYCOSYLTRANSFERASE"/>
    <property type="match status" value="1"/>
</dbReference>
<comment type="pathway">
    <text evidence="2">Protein modification; protein glycosylation.</text>
</comment>
<feature type="transmembrane region" description="Helical" evidence="12">
    <location>
        <begin position="148"/>
        <end position="165"/>
    </location>
</feature>
<dbReference type="GO" id="GO:0005789">
    <property type="term" value="C:endoplasmic reticulum membrane"/>
    <property type="evidence" value="ECO:0007669"/>
    <property type="project" value="UniProtKB-SubCell"/>
</dbReference>
<keyword evidence="9 12" id="KW-0472">Membrane</keyword>
<keyword evidence="7 12" id="KW-0256">Endoplasmic reticulum</keyword>
<evidence type="ECO:0000256" key="6">
    <source>
        <dbReference type="ARBA" id="ARBA00022692"/>
    </source>
</evidence>
<organism evidence="13">
    <name type="scientific">Schistocephalus solidus</name>
    <name type="common">Tapeworm</name>
    <dbReference type="NCBI Taxonomy" id="70667"/>
    <lineage>
        <taxon>Eukaryota</taxon>
        <taxon>Metazoa</taxon>
        <taxon>Spiralia</taxon>
        <taxon>Lophotrochozoa</taxon>
        <taxon>Platyhelminthes</taxon>
        <taxon>Cestoda</taxon>
        <taxon>Eucestoda</taxon>
        <taxon>Diphyllobothriidea</taxon>
        <taxon>Diphyllobothriidae</taxon>
        <taxon>Schistocephalus</taxon>
    </lineage>
</organism>
<feature type="transmembrane region" description="Helical" evidence="12">
    <location>
        <begin position="297"/>
        <end position="315"/>
    </location>
</feature>
<name>A0A0X3NUC2_SCHSO</name>
<dbReference type="UniPathway" id="UPA00378"/>